<evidence type="ECO:0000256" key="1">
    <source>
        <dbReference type="SAM" id="MobiDB-lite"/>
    </source>
</evidence>
<accession>A0A3D8SXE6</accession>
<keyword evidence="4" id="KW-1185">Reference proteome</keyword>
<sequence>MALLSVAVKRARLGPPYIYGDGSPPHFAIVMLLNTLLILITALRRLLVWLVPDSDEQWQGSVSQEWRKDRGNGRTRTPKSPRFDSKSTISSKRPAHPIRSSVTYPAGWKGPGRGCPVDPNGNLRTLRPHALETARLWCTVFRICRPD</sequence>
<keyword evidence="2" id="KW-0472">Membrane</keyword>
<comment type="caution">
    <text evidence="3">The sequence shown here is derived from an EMBL/GenBank/DDBJ whole genome shotgun (WGS) entry which is preliminary data.</text>
</comment>
<dbReference type="Proteomes" id="UP000256328">
    <property type="component" value="Unassembled WGS sequence"/>
</dbReference>
<evidence type="ECO:0000313" key="3">
    <source>
        <dbReference type="EMBL" id="RDW90985.1"/>
    </source>
</evidence>
<reference evidence="3 4" key="1">
    <citation type="journal article" date="2018" name="IMA Fungus">
        <title>IMA Genome-F 9: Draft genome sequence of Annulohypoxylon stygium, Aspergillus mulundensis, Berkeleyomyces basicola (syn. Thielaviopsis basicola), Ceratocystis smalleyi, two Cercospora beticola strains, Coleophoma cylindrospora, Fusarium fracticaudum, Phialophora cf. hyalina, and Morchella septimelata.</title>
        <authorList>
            <person name="Wingfield B.D."/>
            <person name="Bills G.F."/>
            <person name="Dong Y."/>
            <person name="Huang W."/>
            <person name="Nel W.J."/>
            <person name="Swalarsk-Parry B.S."/>
            <person name="Vaghefi N."/>
            <person name="Wilken P.M."/>
            <person name="An Z."/>
            <person name="de Beer Z.W."/>
            <person name="De Vos L."/>
            <person name="Chen L."/>
            <person name="Duong T.A."/>
            <person name="Gao Y."/>
            <person name="Hammerbacher A."/>
            <person name="Kikkert J.R."/>
            <person name="Li Y."/>
            <person name="Li H."/>
            <person name="Li K."/>
            <person name="Li Q."/>
            <person name="Liu X."/>
            <person name="Ma X."/>
            <person name="Naidoo K."/>
            <person name="Pethybridge S.J."/>
            <person name="Sun J."/>
            <person name="Steenkamp E.T."/>
            <person name="van der Nest M.A."/>
            <person name="van Wyk S."/>
            <person name="Wingfield M.J."/>
            <person name="Xiong C."/>
            <person name="Yue Q."/>
            <person name="Zhang X."/>
        </authorList>
    </citation>
    <scope>NUCLEOTIDE SEQUENCE [LARGE SCALE GENOMIC DNA]</scope>
    <source>
        <strain evidence="3 4">BP5796</strain>
    </source>
</reference>
<protein>
    <submittedName>
        <fullName evidence="3">Uncharacterized protein</fullName>
    </submittedName>
</protein>
<evidence type="ECO:0000313" key="4">
    <source>
        <dbReference type="Proteomes" id="UP000256328"/>
    </source>
</evidence>
<dbReference type="EMBL" id="PDLN01000003">
    <property type="protein sequence ID" value="RDW90985.1"/>
    <property type="molecule type" value="Genomic_DNA"/>
</dbReference>
<feature type="region of interest" description="Disordered" evidence="1">
    <location>
        <begin position="56"/>
        <end position="103"/>
    </location>
</feature>
<name>A0A3D8SXE6_9HELO</name>
<keyword evidence="2" id="KW-1133">Transmembrane helix</keyword>
<dbReference type="AlphaFoldDB" id="A0A3D8SXE6"/>
<feature type="transmembrane region" description="Helical" evidence="2">
    <location>
        <begin position="25"/>
        <end position="43"/>
    </location>
</feature>
<gene>
    <name evidence="3" type="ORF">BP5796_02150</name>
</gene>
<keyword evidence="2" id="KW-0812">Transmembrane</keyword>
<organism evidence="3 4">
    <name type="scientific">Coleophoma crateriformis</name>
    <dbReference type="NCBI Taxonomy" id="565419"/>
    <lineage>
        <taxon>Eukaryota</taxon>
        <taxon>Fungi</taxon>
        <taxon>Dikarya</taxon>
        <taxon>Ascomycota</taxon>
        <taxon>Pezizomycotina</taxon>
        <taxon>Leotiomycetes</taxon>
        <taxon>Helotiales</taxon>
        <taxon>Dermateaceae</taxon>
        <taxon>Coleophoma</taxon>
    </lineage>
</organism>
<evidence type="ECO:0000256" key="2">
    <source>
        <dbReference type="SAM" id="Phobius"/>
    </source>
</evidence>
<proteinExistence type="predicted"/>